<dbReference type="Gene3D" id="3.40.50.1000">
    <property type="entry name" value="HAD superfamily/HAD-like"/>
    <property type="match status" value="1"/>
</dbReference>
<dbReference type="EMBL" id="JAUSTF010000001">
    <property type="protein sequence ID" value="MDQ0178859.1"/>
    <property type="molecule type" value="Genomic_DNA"/>
</dbReference>
<reference evidence="9 11" key="1">
    <citation type="submission" date="2023-07" db="EMBL/GenBank/DDBJ databases">
        <title>Sorghum-associated microbial communities from plants grown in Nebraska, USA.</title>
        <authorList>
            <person name="Schachtman D."/>
        </authorList>
    </citation>
    <scope>NUCLEOTIDE SEQUENCE</scope>
    <source>
        <strain evidence="9">DS1006</strain>
        <strain evidence="10 11">DS1016</strain>
    </source>
</reference>
<dbReference type="SFLD" id="SFLDG00002">
    <property type="entry name" value="C1.7:_P-type_atpase_like"/>
    <property type="match status" value="1"/>
</dbReference>
<keyword evidence="3" id="KW-1278">Translocase</keyword>
<evidence type="ECO:0000313" key="9">
    <source>
        <dbReference type="EMBL" id="MDP9904488.1"/>
    </source>
</evidence>
<dbReference type="AlphaFoldDB" id="A0AAW8DI70"/>
<evidence type="ECO:0000259" key="8">
    <source>
        <dbReference type="Pfam" id="PF00122"/>
    </source>
</evidence>
<evidence type="ECO:0000256" key="6">
    <source>
        <dbReference type="SAM" id="MobiDB-lite"/>
    </source>
</evidence>
<dbReference type="PRINTS" id="PR00119">
    <property type="entry name" value="CATATPASE"/>
</dbReference>
<dbReference type="InterPro" id="IPR018303">
    <property type="entry name" value="ATPase_P-typ_P_site"/>
</dbReference>
<proteinExistence type="predicted"/>
<dbReference type="Proteomes" id="UP001230951">
    <property type="component" value="Unassembled WGS sequence"/>
</dbReference>
<evidence type="ECO:0000256" key="2">
    <source>
        <dbReference type="ARBA" id="ARBA00022692"/>
    </source>
</evidence>
<sequence>MTQQPALNHPGAEAGRSPAGSGLSSAEVLARTEAGLVNTVSEAPSRTLGQIFRANLLTLFNAIVGCSFGLLLLLGQWKDALFGLAAAGNILIGVVQEYRAKKSLDRLAILDASPARVVRDGTAQDVDLQDVVRDDVLLLRVGDQVPADASIIDGEGLELDESLLTGESHPVSKGPGSEVLSGSSVVAGHGRARVVRVGADSFASKLTAEAKRFSMVNSEIRNSLNRILRWITWLLPPVMILVINGQMQASGGWEQAITTGSWRTASVGAVASVIAMIPLGLVLLSSVAFAVGGLRLARQEVLIQELAAVEGLARVDVFCLDKTGTLTEGKLVFDGVHEAGPSPQPGCREVLGWFGTDPQANATARCLADAFPSGTSLRPSSTVPFSSARKWSAVSFGSDQFVGGTWVLGAPEIVLRQDTPGTARIVGAAGRLASTGLRTMALTYLPGPLPARAAAEDQPPADCAPVCLLTFRESVRPDAAKILDYFREQDVKVRIFSGDDPRTVAAVAREVGLDAEYGYDARELPVDPNLLLEALENNVVFGRVSPEQKKDMVLALQRGGHTVAMTGDGVNDALALKEADIGIAMDSAAAATKAVSRLVLLDGRFDRLPGVVAEGRRVIANIERVSVLFLSKTAYAIVLSATFGALLWDFPFLPRQLSATDGLTIGIPAFFLALMPNNRRYTPGFLKRSLSFAVPSGFVVAAAVLAVNVYATVVGAHTVSATRTASVLALSLTGLWILAAISRPLNLRRATIIGTMYLGLVFVLGTPLLQDFFGLEWPPNDLLMTALGSALGGILAIEALHRFQSRRNARN</sequence>
<feature type="domain" description="P-type ATPase A" evidence="8">
    <location>
        <begin position="112"/>
        <end position="209"/>
    </location>
</feature>
<keyword evidence="5 7" id="KW-0472">Membrane</keyword>
<dbReference type="NCBIfam" id="TIGR01494">
    <property type="entry name" value="ATPase_P-type"/>
    <property type="match status" value="2"/>
</dbReference>
<dbReference type="SUPFAM" id="SSF81653">
    <property type="entry name" value="Calcium ATPase, transduction domain A"/>
    <property type="match status" value="1"/>
</dbReference>
<organism evidence="9 12">
    <name type="scientific">Arthrobacter bambusae</name>
    <dbReference type="NCBI Taxonomy" id="1338426"/>
    <lineage>
        <taxon>Bacteria</taxon>
        <taxon>Bacillati</taxon>
        <taxon>Actinomycetota</taxon>
        <taxon>Actinomycetes</taxon>
        <taxon>Micrococcales</taxon>
        <taxon>Micrococcaceae</taxon>
        <taxon>Arthrobacter</taxon>
    </lineage>
</organism>
<dbReference type="EMBL" id="JAUSRG010000002">
    <property type="protein sequence ID" value="MDP9904488.1"/>
    <property type="molecule type" value="Genomic_DNA"/>
</dbReference>
<dbReference type="Gene3D" id="2.70.150.10">
    <property type="entry name" value="Calcium-transporting ATPase, cytoplasmic transduction domain A"/>
    <property type="match status" value="1"/>
</dbReference>
<feature type="transmembrane region" description="Helical" evidence="7">
    <location>
        <begin position="267"/>
        <end position="291"/>
    </location>
</feature>
<feature type="transmembrane region" description="Helical" evidence="7">
    <location>
        <begin position="660"/>
        <end position="678"/>
    </location>
</feature>
<feature type="transmembrane region" description="Helical" evidence="7">
    <location>
        <begin position="690"/>
        <end position="711"/>
    </location>
</feature>
<dbReference type="InterPro" id="IPR008250">
    <property type="entry name" value="ATPase_P-typ_transduc_dom_A_sf"/>
</dbReference>
<comment type="caution">
    <text evidence="9">The sequence shown here is derived from an EMBL/GenBank/DDBJ whole genome shotgun (WGS) entry which is preliminary data.</text>
</comment>
<dbReference type="Pfam" id="PF00122">
    <property type="entry name" value="E1-E2_ATPase"/>
    <property type="match status" value="1"/>
</dbReference>
<dbReference type="PANTHER" id="PTHR42861">
    <property type="entry name" value="CALCIUM-TRANSPORTING ATPASE"/>
    <property type="match status" value="1"/>
</dbReference>
<evidence type="ECO:0000256" key="5">
    <source>
        <dbReference type="ARBA" id="ARBA00023136"/>
    </source>
</evidence>
<dbReference type="InterPro" id="IPR036412">
    <property type="entry name" value="HAD-like_sf"/>
</dbReference>
<dbReference type="EC" id="3.6.3.-" evidence="9"/>
<dbReference type="InterPro" id="IPR023214">
    <property type="entry name" value="HAD_sf"/>
</dbReference>
<feature type="transmembrane region" description="Helical" evidence="7">
    <location>
        <begin position="750"/>
        <end position="770"/>
    </location>
</feature>
<dbReference type="InterPro" id="IPR001757">
    <property type="entry name" value="P_typ_ATPase"/>
</dbReference>
<keyword evidence="11" id="KW-1185">Reference proteome</keyword>
<feature type="transmembrane region" description="Helical" evidence="7">
    <location>
        <begin position="782"/>
        <end position="800"/>
    </location>
</feature>
<protein>
    <submittedName>
        <fullName evidence="9">Cation-transporting ATPase E</fullName>
        <ecNumber evidence="9">3.6.3.-</ecNumber>
    </submittedName>
</protein>
<dbReference type="Gene3D" id="1.20.1110.10">
    <property type="entry name" value="Calcium-transporting ATPase, transmembrane domain"/>
    <property type="match status" value="1"/>
</dbReference>
<dbReference type="GO" id="GO:0005524">
    <property type="term" value="F:ATP binding"/>
    <property type="evidence" value="ECO:0007669"/>
    <property type="project" value="InterPro"/>
</dbReference>
<feature type="transmembrane region" description="Helical" evidence="7">
    <location>
        <begin position="625"/>
        <end position="648"/>
    </location>
</feature>
<dbReference type="GO" id="GO:0005886">
    <property type="term" value="C:plasma membrane"/>
    <property type="evidence" value="ECO:0007669"/>
    <property type="project" value="UniProtKB-SubCell"/>
</dbReference>
<dbReference type="SUPFAM" id="SSF81665">
    <property type="entry name" value="Calcium ATPase, transmembrane domain M"/>
    <property type="match status" value="1"/>
</dbReference>
<dbReference type="SUPFAM" id="SSF56784">
    <property type="entry name" value="HAD-like"/>
    <property type="match status" value="1"/>
</dbReference>
<dbReference type="PRINTS" id="PR00120">
    <property type="entry name" value="HATPASE"/>
</dbReference>
<feature type="transmembrane region" description="Helical" evidence="7">
    <location>
        <begin position="723"/>
        <end position="741"/>
    </location>
</feature>
<dbReference type="RefSeq" id="WP_306960167.1">
    <property type="nucleotide sequence ID" value="NZ_JAUSRG010000002.1"/>
</dbReference>
<feature type="transmembrane region" description="Helical" evidence="7">
    <location>
        <begin position="80"/>
        <end position="98"/>
    </location>
</feature>
<evidence type="ECO:0000313" key="11">
    <source>
        <dbReference type="Proteomes" id="UP001230951"/>
    </source>
</evidence>
<dbReference type="PROSITE" id="PS00154">
    <property type="entry name" value="ATPASE_E1_E2"/>
    <property type="match status" value="1"/>
</dbReference>
<comment type="subcellular location">
    <subcellularLocation>
        <location evidence="1">Cell membrane</location>
        <topology evidence="1">Multi-pass membrane protein</topology>
    </subcellularLocation>
</comment>
<dbReference type="Gene3D" id="3.40.1110.10">
    <property type="entry name" value="Calcium-transporting ATPase, cytoplasmic domain N"/>
    <property type="match status" value="1"/>
</dbReference>
<keyword evidence="9" id="KW-0378">Hydrolase</keyword>
<evidence type="ECO:0000313" key="10">
    <source>
        <dbReference type="EMBL" id="MDQ0178859.1"/>
    </source>
</evidence>
<dbReference type="Proteomes" id="UP001242995">
    <property type="component" value="Unassembled WGS sequence"/>
</dbReference>
<feature type="region of interest" description="Disordered" evidence="6">
    <location>
        <begin position="1"/>
        <end position="22"/>
    </location>
</feature>
<dbReference type="Pfam" id="PF00702">
    <property type="entry name" value="Hydrolase"/>
    <property type="match status" value="1"/>
</dbReference>
<keyword evidence="4 7" id="KW-1133">Transmembrane helix</keyword>
<dbReference type="InterPro" id="IPR023298">
    <property type="entry name" value="ATPase_P-typ_TM_dom_sf"/>
</dbReference>
<dbReference type="GO" id="GO:0016887">
    <property type="term" value="F:ATP hydrolysis activity"/>
    <property type="evidence" value="ECO:0007669"/>
    <property type="project" value="InterPro"/>
</dbReference>
<dbReference type="SFLD" id="SFLDF00027">
    <property type="entry name" value="p-type_atpase"/>
    <property type="match status" value="1"/>
</dbReference>
<gene>
    <name evidence="9" type="ORF">J2S90_001434</name>
    <name evidence="10" type="ORF">J2S93_000266</name>
</gene>
<evidence type="ECO:0000256" key="3">
    <source>
        <dbReference type="ARBA" id="ARBA00022967"/>
    </source>
</evidence>
<feature type="transmembrane region" description="Helical" evidence="7">
    <location>
        <begin position="54"/>
        <end position="74"/>
    </location>
</feature>
<accession>A0AAW8DI70</accession>
<keyword evidence="2 7" id="KW-0812">Transmembrane</keyword>
<dbReference type="InterPro" id="IPR059000">
    <property type="entry name" value="ATPase_P-type_domA"/>
</dbReference>
<evidence type="ECO:0000256" key="4">
    <source>
        <dbReference type="ARBA" id="ARBA00022989"/>
    </source>
</evidence>
<evidence type="ECO:0000313" key="12">
    <source>
        <dbReference type="Proteomes" id="UP001242995"/>
    </source>
</evidence>
<evidence type="ECO:0000256" key="7">
    <source>
        <dbReference type="SAM" id="Phobius"/>
    </source>
</evidence>
<name>A0AAW8DI70_9MICC</name>
<dbReference type="InterPro" id="IPR023299">
    <property type="entry name" value="ATPase_P-typ_cyto_dom_N"/>
</dbReference>
<feature type="transmembrane region" description="Helical" evidence="7">
    <location>
        <begin position="227"/>
        <end position="247"/>
    </location>
</feature>
<dbReference type="SFLD" id="SFLDS00003">
    <property type="entry name" value="Haloacid_Dehalogenase"/>
    <property type="match status" value="1"/>
</dbReference>
<dbReference type="InterPro" id="IPR044492">
    <property type="entry name" value="P_typ_ATPase_HD_dom"/>
</dbReference>
<evidence type="ECO:0000256" key="1">
    <source>
        <dbReference type="ARBA" id="ARBA00004651"/>
    </source>
</evidence>